<accession>A0A3A4KEN2</accession>
<dbReference type="InterPro" id="IPR011777">
    <property type="entry name" value="Geranylgeranyl_Rdtase_fam"/>
</dbReference>
<dbReference type="Gene3D" id="3.50.50.60">
    <property type="entry name" value="FAD/NAD(P)-binding domain"/>
    <property type="match status" value="1"/>
</dbReference>
<reference evidence="2 3" key="1">
    <citation type="submission" date="2018-09" db="EMBL/GenBank/DDBJ databases">
        <title>YIM PH21274 draft genome.</title>
        <authorList>
            <person name="Miao C."/>
        </authorList>
    </citation>
    <scope>NUCLEOTIDE SEQUENCE [LARGE SCALE GENOMIC DNA]</scope>
    <source>
        <strain evidence="2 3">YIM PH 21724</strain>
    </source>
</reference>
<dbReference type="GO" id="GO:0016628">
    <property type="term" value="F:oxidoreductase activity, acting on the CH-CH group of donors, NAD or NADP as acceptor"/>
    <property type="evidence" value="ECO:0007669"/>
    <property type="project" value="InterPro"/>
</dbReference>
<dbReference type="InterPro" id="IPR050407">
    <property type="entry name" value="Geranylgeranyl_reductase"/>
</dbReference>
<dbReference type="PANTHER" id="PTHR42685">
    <property type="entry name" value="GERANYLGERANYL DIPHOSPHATE REDUCTASE"/>
    <property type="match status" value="1"/>
</dbReference>
<dbReference type="PANTHER" id="PTHR42685:SF22">
    <property type="entry name" value="CONDITIONED MEDIUM FACTOR RECEPTOR 1"/>
    <property type="match status" value="1"/>
</dbReference>
<dbReference type="SUPFAM" id="SSF51905">
    <property type="entry name" value="FAD/NAD(P)-binding domain"/>
    <property type="match status" value="1"/>
</dbReference>
<feature type="domain" description="FAD-binding" evidence="1">
    <location>
        <begin position="15"/>
        <end position="328"/>
    </location>
</feature>
<evidence type="ECO:0000313" key="3">
    <source>
        <dbReference type="Proteomes" id="UP000266677"/>
    </source>
</evidence>
<comment type="caution">
    <text evidence="2">The sequence shown here is derived from an EMBL/GenBank/DDBJ whole genome shotgun (WGS) entry which is preliminary data.</text>
</comment>
<dbReference type="Proteomes" id="UP000266677">
    <property type="component" value="Unassembled WGS sequence"/>
</dbReference>
<dbReference type="AlphaFoldDB" id="A0A3A4KEN2"/>
<dbReference type="OrthoDB" id="9795712at2"/>
<gene>
    <name evidence="2" type="ORF">D5S18_09450</name>
</gene>
<dbReference type="NCBIfam" id="TIGR02032">
    <property type="entry name" value="GG-red-SF"/>
    <property type="match status" value="1"/>
</dbReference>
<protein>
    <submittedName>
        <fullName evidence="2">Geranylgeranyl reductase family protein</fullName>
    </submittedName>
</protein>
<dbReference type="EMBL" id="QZFU01000016">
    <property type="protein sequence ID" value="RJO77181.1"/>
    <property type="molecule type" value="Genomic_DNA"/>
</dbReference>
<dbReference type="RefSeq" id="WP_120040456.1">
    <property type="nucleotide sequence ID" value="NZ_QZFU01000016.1"/>
</dbReference>
<dbReference type="InterPro" id="IPR036188">
    <property type="entry name" value="FAD/NAD-bd_sf"/>
</dbReference>
<proteinExistence type="predicted"/>
<evidence type="ECO:0000259" key="1">
    <source>
        <dbReference type="Pfam" id="PF01494"/>
    </source>
</evidence>
<organism evidence="2 3">
    <name type="scientific">Nocardia panacis</name>
    <dbReference type="NCBI Taxonomy" id="2340916"/>
    <lineage>
        <taxon>Bacteria</taxon>
        <taxon>Bacillati</taxon>
        <taxon>Actinomycetota</taxon>
        <taxon>Actinomycetes</taxon>
        <taxon>Mycobacteriales</taxon>
        <taxon>Nocardiaceae</taxon>
        <taxon>Nocardia</taxon>
    </lineage>
</organism>
<dbReference type="GO" id="GO:0071949">
    <property type="term" value="F:FAD binding"/>
    <property type="evidence" value="ECO:0007669"/>
    <property type="project" value="InterPro"/>
</dbReference>
<dbReference type="Pfam" id="PF01494">
    <property type="entry name" value="FAD_binding_3"/>
    <property type="match status" value="1"/>
</dbReference>
<dbReference type="PRINTS" id="PR00420">
    <property type="entry name" value="RNGMNOXGNASE"/>
</dbReference>
<sequence>MGSPEENPAAALPDRVEVLVVGAGPAGSAAAAWAARAGREVLLLDAAVFPRDKTCGDGLTPRATAELEHLGLGEWARSHTVNRGLRMAGFGREVELPWPGGGFPKYGSAVPRIELDDKLRRTAETSGARVIDGAKVVDITKEGDRVASVTVRTAESTHTVACRILVVADGVRSPIGKMLGRTWHRRFAYGTAARAYMKSARSDDQWITSHLELRNPQGELVPGYGWIFPLGNGEVNIGVGSLATERRPAHVALKPLLEHYVESRRPEWGLEGEPRAVASALLPMGGAVSNVAGRNWALVGDAAGCVNPLNGEGIDYGLEGGHLLADLLDEPNLTAVWPRLLRARYGRTFSMARRLAGLATHPRTVPLGGPPVMRSKVLQRTAVRVMGNLVTDEDVDFVARAWRTAGRASMRIDGLPPFA</sequence>
<evidence type="ECO:0000313" key="2">
    <source>
        <dbReference type="EMBL" id="RJO77181.1"/>
    </source>
</evidence>
<name>A0A3A4KEN2_9NOCA</name>
<dbReference type="InterPro" id="IPR002938">
    <property type="entry name" value="FAD-bd"/>
</dbReference>
<keyword evidence="3" id="KW-1185">Reference proteome</keyword>